<evidence type="ECO:0000313" key="2">
    <source>
        <dbReference type="EMBL" id="KAK2074361.1"/>
    </source>
</evidence>
<dbReference type="Proteomes" id="UP001217918">
    <property type="component" value="Unassembled WGS sequence"/>
</dbReference>
<dbReference type="EMBL" id="JAQQPM010000008">
    <property type="protein sequence ID" value="KAK2074361.1"/>
    <property type="molecule type" value="Genomic_DNA"/>
</dbReference>
<evidence type="ECO:0000256" key="1">
    <source>
        <dbReference type="SAM" id="MobiDB-lite"/>
    </source>
</evidence>
<protein>
    <submittedName>
        <fullName evidence="2">Uncharacterized protein</fullName>
    </submittedName>
</protein>
<organism evidence="2 3">
    <name type="scientific">Phyllachora maydis</name>
    <dbReference type="NCBI Taxonomy" id="1825666"/>
    <lineage>
        <taxon>Eukaryota</taxon>
        <taxon>Fungi</taxon>
        <taxon>Dikarya</taxon>
        <taxon>Ascomycota</taxon>
        <taxon>Pezizomycotina</taxon>
        <taxon>Sordariomycetes</taxon>
        <taxon>Sordariomycetidae</taxon>
        <taxon>Phyllachorales</taxon>
        <taxon>Phyllachoraceae</taxon>
        <taxon>Phyllachora</taxon>
    </lineage>
</organism>
<dbReference type="AlphaFoldDB" id="A0AAD9IAQ4"/>
<proteinExistence type="predicted"/>
<evidence type="ECO:0000313" key="3">
    <source>
        <dbReference type="Proteomes" id="UP001217918"/>
    </source>
</evidence>
<feature type="compositionally biased region" description="Basic and acidic residues" evidence="1">
    <location>
        <begin position="56"/>
        <end position="75"/>
    </location>
</feature>
<accession>A0AAD9IAQ4</accession>
<feature type="region of interest" description="Disordered" evidence="1">
    <location>
        <begin position="29"/>
        <end position="120"/>
    </location>
</feature>
<sequence length="120" mass="13883">MIFEDICAGRGNRKALSCGFYVKCRYKQEHHGEERKSHGHKEQQPAAQEEYAAMEDVTKDPTEKASKEQPARDESMDIDSAPKGLSQKQQARRKIEKRKAKKSSIVFPKYGERRSSRKKR</sequence>
<reference evidence="2" key="1">
    <citation type="journal article" date="2023" name="Mol. Plant Microbe Interact.">
        <title>Elucidating the Obligate Nature and Biological Capacity of an Invasive Fungal Corn Pathogen.</title>
        <authorList>
            <person name="MacCready J.S."/>
            <person name="Roggenkamp E.M."/>
            <person name="Gdanetz K."/>
            <person name="Chilvers M.I."/>
        </authorList>
    </citation>
    <scope>NUCLEOTIDE SEQUENCE</scope>
    <source>
        <strain evidence="2">PM02</strain>
    </source>
</reference>
<name>A0AAD9IAQ4_9PEZI</name>
<feature type="compositionally biased region" description="Low complexity" evidence="1">
    <location>
        <begin position="44"/>
        <end position="55"/>
    </location>
</feature>
<keyword evidence="3" id="KW-1185">Reference proteome</keyword>
<feature type="compositionally biased region" description="Basic and acidic residues" evidence="1">
    <location>
        <begin position="29"/>
        <end position="43"/>
    </location>
</feature>
<gene>
    <name evidence="2" type="ORF">P8C59_008573</name>
</gene>
<feature type="compositionally biased region" description="Basic residues" evidence="1">
    <location>
        <begin position="90"/>
        <end position="102"/>
    </location>
</feature>
<comment type="caution">
    <text evidence="2">The sequence shown here is derived from an EMBL/GenBank/DDBJ whole genome shotgun (WGS) entry which is preliminary data.</text>
</comment>